<sequence length="94" mass="9893">MSPGCPAAVNGLATDSPVIAFPTDVAEPAVRTVTSRTGLRGGFHTPSDARTFLAVRGCIPTIRENSLRAATGLRNALLGNPWTPPTPYDRIFTS</sequence>
<evidence type="ECO:0000313" key="2">
    <source>
        <dbReference type="Proteomes" id="UP000629619"/>
    </source>
</evidence>
<comment type="caution">
    <text evidence="1">The sequence shown here is derived from an EMBL/GenBank/DDBJ whole genome shotgun (WGS) entry which is preliminary data.</text>
</comment>
<dbReference type="EMBL" id="BOMW01000015">
    <property type="protein sequence ID" value="GIF04003.1"/>
    <property type="molecule type" value="Genomic_DNA"/>
</dbReference>
<reference evidence="1" key="1">
    <citation type="submission" date="2021-01" db="EMBL/GenBank/DDBJ databases">
        <title>Whole genome shotgun sequence of Actinoplanes siamensis NBRC 109076.</title>
        <authorList>
            <person name="Komaki H."/>
            <person name="Tamura T."/>
        </authorList>
    </citation>
    <scope>NUCLEOTIDE SEQUENCE</scope>
    <source>
        <strain evidence="1">NBRC 109076</strain>
    </source>
</reference>
<protein>
    <submittedName>
        <fullName evidence="1">Uncharacterized protein</fullName>
    </submittedName>
</protein>
<dbReference type="Proteomes" id="UP000629619">
    <property type="component" value="Unassembled WGS sequence"/>
</dbReference>
<name>A0A919N414_9ACTN</name>
<keyword evidence="2" id="KW-1185">Reference proteome</keyword>
<gene>
    <name evidence="1" type="ORF">Asi03nite_15410</name>
</gene>
<accession>A0A919N414</accession>
<proteinExistence type="predicted"/>
<dbReference type="AlphaFoldDB" id="A0A919N414"/>
<organism evidence="1 2">
    <name type="scientific">Actinoplanes siamensis</name>
    <dbReference type="NCBI Taxonomy" id="1223317"/>
    <lineage>
        <taxon>Bacteria</taxon>
        <taxon>Bacillati</taxon>
        <taxon>Actinomycetota</taxon>
        <taxon>Actinomycetes</taxon>
        <taxon>Micromonosporales</taxon>
        <taxon>Micromonosporaceae</taxon>
        <taxon>Actinoplanes</taxon>
    </lineage>
</organism>
<evidence type="ECO:0000313" key="1">
    <source>
        <dbReference type="EMBL" id="GIF04003.1"/>
    </source>
</evidence>